<name>A0ABR2ZAD3_9AGAR</name>
<dbReference type="EMBL" id="JBBXMP010000340">
    <property type="protein sequence ID" value="KAL0058268.1"/>
    <property type="molecule type" value="Genomic_DNA"/>
</dbReference>
<reference evidence="2 3" key="1">
    <citation type="submission" date="2024-05" db="EMBL/GenBank/DDBJ databases">
        <title>A draft genome resource for the thread blight pathogen Marasmius tenuissimus strain MS-2.</title>
        <authorList>
            <person name="Yulfo-Soto G.E."/>
            <person name="Baruah I.K."/>
            <person name="Amoako-Attah I."/>
            <person name="Bukari Y."/>
            <person name="Meinhardt L.W."/>
            <person name="Bailey B.A."/>
            <person name="Cohen S.P."/>
        </authorList>
    </citation>
    <scope>NUCLEOTIDE SEQUENCE [LARGE SCALE GENOMIC DNA]</scope>
    <source>
        <strain evidence="2 3">MS-2</strain>
    </source>
</reference>
<proteinExistence type="predicted"/>
<gene>
    <name evidence="2" type="ORF">AAF712_015056</name>
</gene>
<evidence type="ECO:0000313" key="2">
    <source>
        <dbReference type="EMBL" id="KAL0058268.1"/>
    </source>
</evidence>
<feature type="compositionally biased region" description="Low complexity" evidence="1">
    <location>
        <begin position="110"/>
        <end position="119"/>
    </location>
</feature>
<protein>
    <submittedName>
        <fullName evidence="2">Uncharacterized protein</fullName>
    </submittedName>
</protein>
<evidence type="ECO:0000256" key="1">
    <source>
        <dbReference type="SAM" id="MobiDB-lite"/>
    </source>
</evidence>
<keyword evidence="3" id="KW-1185">Reference proteome</keyword>
<organism evidence="2 3">
    <name type="scientific">Marasmius tenuissimus</name>
    <dbReference type="NCBI Taxonomy" id="585030"/>
    <lineage>
        <taxon>Eukaryota</taxon>
        <taxon>Fungi</taxon>
        <taxon>Dikarya</taxon>
        <taxon>Basidiomycota</taxon>
        <taxon>Agaricomycotina</taxon>
        <taxon>Agaricomycetes</taxon>
        <taxon>Agaricomycetidae</taxon>
        <taxon>Agaricales</taxon>
        <taxon>Marasmiineae</taxon>
        <taxon>Marasmiaceae</taxon>
        <taxon>Marasmius</taxon>
    </lineage>
</organism>
<sequence>MHTQYTQPLKSLIRAESISQLSIISLDSDDFDEKSGSLVSPPPTSPLYELNEFHLELPLQKARKVSLADRWIVPVLIYVGRTTERTIRRPSGESIDTYSFPPLPSPPPTRSRLTSARSSIIGKSDSGDEGPKIAVSKKRRVKRRPASMDLTKPLFPRPVLITNFSYTSSSSSSSSCTLVNEGGHGDEVKDVMKEVNDALEPQLSPSPGEPEEGQQFSSLSHWSSTPPAVSTDPAYHDKDRTRNGYKPNLGPW</sequence>
<comment type="caution">
    <text evidence="2">The sequence shown here is derived from an EMBL/GenBank/DDBJ whole genome shotgun (WGS) entry which is preliminary data.</text>
</comment>
<feature type="compositionally biased region" description="Basic residues" evidence="1">
    <location>
        <begin position="135"/>
        <end position="145"/>
    </location>
</feature>
<evidence type="ECO:0000313" key="3">
    <source>
        <dbReference type="Proteomes" id="UP001437256"/>
    </source>
</evidence>
<dbReference type="Proteomes" id="UP001437256">
    <property type="component" value="Unassembled WGS sequence"/>
</dbReference>
<feature type="region of interest" description="Disordered" evidence="1">
    <location>
        <begin position="191"/>
        <end position="252"/>
    </location>
</feature>
<accession>A0ABR2ZAD3</accession>
<feature type="compositionally biased region" description="Polar residues" evidence="1">
    <location>
        <begin position="214"/>
        <end position="228"/>
    </location>
</feature>
<feature type="region of interest" description="Disordered" evidence="1">
    <location>
        <begin position="89"/>
        <end position="147"/>
    </location>
</feature>